<gene>
    <name evidence="4" type="ORF">PRUPE_3G237300</name>
</gene>
<keyword evidence="5" id="KW-1185">Reference proteome</keyword>
<sequence length="795" mass="90040">MAATVSPIANLKLLNHRNTVSPIANLKLLNHRNYEDWSFRVKVYLLAEDVWDLVEATTEPPKPEDGEVAFKAWRKNNAKALLAIQTSCGDDTYPIIKGITEAKAAWDALAEELKSSDSDKELKPSDFSSSDSDEELPSDSDEELKPSDSEELKLKPSDSEELKPSDSEELKPSDSKEETGHNNNDDESDVNYAPLYDSLKRGDWNAAKEFIDRHPEALTHRGSSSGGTALHEAIERKQLHIVEELLKLMTEEDLEIEDDNGCTAFFYALQKGMAAIVAKMVKKNKSLVTMRFTNVTGNRTPVLVAYTLGHWEIARFLYSLTPIHVLTQDNSGRDGAQLISNCFVHRNKFDIGWDLLRHCPKLVLTESYFGHSPLNSLAGIRSAFSSGISLRFWERWIYNNIQPQPAPINSDVCVNFEELEDDKRNRRDLISSVTDFFQGVVKNLHKRLGIHDLHEMRLHHDRILQILPLMCDVATSRNLDSKQTAFVKKAIFRAVEGGQVEFIKEMCKANPRIPLIMGDESGRTIFHYAVECRQEKVFSLIYRLSEYDRNHILTRADNFNNTILHAAGSLSAHLNHIQGAALQMQRELQWFKEVERILHPQHLEIRNKTEQITARELFTKNHKKLVKEGEESMKGTATSCTVVGALIVTIMFAAAFTVPGGNNQDTGFPIFLRKKFFRVFLISDSISLFSSTTSVMIFLGILTSRYAEDDFLRSLPTKMLLGLFTLFLSIAAMMVAFSSTLFIMLEGESWVSIPISLLAGVPIASFVWMQFPLFLDIFMFTYGRGILDKKCRAWE</sequence>
<feature type="transmembrane region" description="Helical" evidence="2">
    <location>
        <begin position="676"/>
        <end position="699"/>
    </location>
</feature>
<protein>
    <recommendedName>
        <fullName evidence="3">PGG domain-containing protein</fullName>
    </recommendedName>
</protein>
<evidence type="ECO:0000313" key="5">
    <source>
        <dbReference type="Proteomes" id="UP000006882"/>
    </source>
</evidence>
<dbReference type="Gene3D" id="1.25.40.20">
    <property type="entry name" value="Ankyrin repeat-containing domain"/>
    <property type="match status" value="2"/>
</dbReference>
<dbReference type="EMBL" id="CM007653">
    <property type="protein sequence ID" value="ONI18760.1"/>
    <property type="molecule type" value="Genomic_DNA"/>
</dbReference>
<feature type="domain" description="PGG" evidence="3">
    <location>
        <begin position="631"/>
        <end position="743"/>
    </location>
</feature>
<evidence type="ECO:0000259" key="3">
    <source>
        <dbReference type="Pfam" id="PF13962"/>
    </source>
</evidence>
<dbReference type="Pfam" id="PF14223">
    <property type="entry name" value="Retrotran_gag_2"/>
    <property type="match status" value="1"/>
</dbReference>
<dbReference type="Proteomes" id="UP000006882">
    <property type="component" value="Chromosome G3"/>
</dbReference>
<dbReference type="AlphaFoldDB" id="A0A251Q5V4"/>
<feature type="compositionally biased region" description="Basic and acidic residues" evidence="1">
    <location>
        <begin position="113"/>
        <end position="124"/>
    </location>
</feature>
<name>A0A251Q5V4_PRUPE</name>
<feature type="transmembrane region" description="Helical" evidence="2">
    <location>
        <begin position="637"/>
        <end position="656"/>
    </location>
</feature>
<organism evidence="4 5">
    <name type="scientific">Prunus persica</name>
    <name type="common">Peach</name>
    <name type="synonym">Amygdalus persica</name>
    <dbReference type="NCBI Taxonomy" id="3760"/>
    <lineage>
        <taxon>Eukaryota</taxon>
        <taxon>Viridiplantae</taxon>
        <taxon>Streptophyta</taxon>
        <taxon>Embryophyta</taxon>
        <taxon>Tracheophyta</taxon>
        <taxon>Spermatophyta</taxon>
        <taxon>Magnoliopsida</taxon>
        <taxon>eudicotyledons</taxon>
        <taxon>Gunneridae</taxon>
        <taxon>Pentapetalae</taxon>
        <taxon>rosids</taxon>
        <taxon>fabids</taxon>
        <taxon>Rosales</taxon>
        <taxon>Rosaceae</taxon>
        <taxon>Amygdaloideae</taxon>
        <taxon>Amygdaleae</taxon>
        <taxon>Prunus</taxon>
    </lineage>
</organism>
<dbReference type="GO" id="GO:0016020">
    <property type="term" value="C:membrane"/>
    <property type="evidence" value="ECO:0000318"/>
    <property type="project" value="GO_Central"/>
</dbReference>
<feature type="transmembrane region" description="Helical" evidence="2">
    <location>
        <begin position="757"/>
        <end position="782"/>
    </location>
</feature>
<feature type="compositionally biased region" description="Acidic residues" evidence="1">
    <location>
        <begin position="131"/>
        <end position="142"/>
    </location>
</feature>
<dbReference type="PANTHER" id="PTHR24177">
    <property type="entry name" value="CASKIN"/>
    <property type="match status" value="1"/>
</dbReference>
<proteinExistence type="predicted"/>
<dbReference type="InterPro" id="IPR036770">
    <property type="entry name" value="Ankyrin_rpt-contain_sf"/>
</dbReference>
<dbReference type="STRING" id="3760.A0A251Q5V4"/>
<evidence type="ECO:0000313" key="4">
    <source>
        <dbReference type="EMBL" id="ONI18760.1"/>
    </source>
</evidence>
<evidence type="ECO:0000256" key="1">
    <source>
        <dbReference type="SAM" id="MobiDB-lite"/>
    </source>
</evidence>
<dbReference type="InterPro" id="IPR002110">
    <property type="entry name" value="Ankyrin_rpt"/>
</dbReference>
<keyword evidence="2" id="KW-0812">Transmembrane</keyword>
<keyword evidence="2" id="KW-1133">Transmembrane helix</keyword>
<feature type="region of interest" description="Disordered" evidence="1">
    <location>
        <begin position="113"/>
        <end position="192"/>
    </location>
</feature>
<keyword evidence="2" id="KW-0472">Membrane</keyword>
<dbReference type="InterPro" id="IPR026961">
    <property type="entry name" value="PGG_dom"/>
</dbReference>
<dbReference type="Pfam" id="PF13962">
    <property type="entry name" value="PGG"/>
    <property type="match status" value="1"/>
</dbReference>
<dbReference type="SMART" id="SM00248">
    <property type="entry name" value="ANK"/>
    <property type="match status" value="4"/>
</dbReference>
<dbReference type="SUPFAM" id="SSF48403">
    <property type="entry name" value="Ankyrin repeat"/>
    <property type="match status" value="2"/>
</dbReference>
<feature type="transmembrane region" description="Helical" evidence="2">
    <location>
        <begin position="720"/>
        <end position="745"/>
    </location>
</feature>
<dbReference type="Gramene" id="ONI18760">
    <property type="protein sequence ID" value="ONI18760"/>
    <property type="gene ID" value="PRUPE_3G237300"/>
</dbReference>
<feature type="compositionally biased region" description="Basic and acidic residues" evidence="1">
    <location>
        <begin position="143"/>
        <end position="184"/>
    </location>
</feature>
<accession>A0A251Q5V4</accession>
<dbReference type="PANTHER" id="PTHR24177:SF329">
    <property type="entry name" value="ANKYRIN REPEAT PROTEIN"/>
    <property type="match status" value="1"/>
</dbReference>
<reference evidence="4 5" key="1">
    <citation type="journal article" date="2013" name="Nat. Genet.">
        <title>The high-quality draft genome of peach (Prunus persica) identifies unique patterns of genetic diversity, domestication and genome evolution.</title>
        <authorList>
            <consortium name="International Peach Genome Initiative"/>
            <person name="Verde I."/>
            <person name="Abbott A.G."/>
            <person name="Scalabrin S."/>
            <person name="Jung S."/>
            <person name="Shu S."/>
            <person name="Marroni F."/>
            <person name="Zhebentyayeva T."/>
            <person name="Dettori M.T."/>
            <person name="Grimwood J."/>
            <person name="Cattonaro F."/>
            <person name="Zuccolo A."/>
            <person name="Rossini L."/>
            <person name="Jenkins J."/>
            <person name="Vendramin E."/>
            <person name="Meisel L.A."/>
            <person name="Decroocq V."/>
            <person name="Sosinski B."/>
            <person name="Prochnik S."/>
            <person name="Mitros T."/>
            <person name="Policriti A."/>
            <person name="Cipriani G."/>
            <person name="Dondini L."/>
            <person name="Ficklin S."/>
            <person name="Goodstein D.M."/>
            <person name="Xuan P."/>
            <person name="Del Fabbro C."/>
            <person name="Aramini V."/>
            <person name="Copetti D."/>
            <person name="Gonzalez S."/>
            <person name="Horner D.S."/>
            <person name="Falchi R."/>
            <person name="Lucas S."/>
            <person name="Mica E."/>
            <person name="Maldonado J."/>
            <person name="Lazzari B."/>
            <person name="Bielenberg D."/>
            <person name="Pirona R."/>
            <person name="Miculan M."/>
            <person name="Barakat A."/>
            <person name="Testolin R."/>
            <person name="Stella A."/>
            <person name="Tartarini S."/>
            <person name="Tonutti P."/>
            <person name="Arus P."/>
            <person name="Orellana A."/>
            <person name="Wells C."/>
            <person name="Main D."/>
            <person name="Vizzotto G."/>
            <person name="Silva H."/>
            <person name="Salamini F."/>
            <person name="Schmutz J."/>
            <person name="Morgante M."/>
            <person name="Rokhsar D.S."/>
        </authorList>
    </citation>
    <scope>NUCLEOTIDE SEQUENCE [LARGE SCALE GENOMIC DNA]</scope>
    <source>
        <strain evidence="5">cv. Nemared</strain>
    </source>
</reference>
<evidence type="ECO:0000256" key="2">
    <source>
        <dbReference type="SAM" id="Phobius"/>
    </source>
</evidence>